<dbReference type="PROSITE" id="PS50885">
    <property type="entry name" value="HAMP"/>
    <property type="match status" value="1"/>
</dbReference>
<dbReference type="RefSeq" id="WP_188988374.1">
    <property type="nucleotide sequence ID" value="NZ_BMHP01000001.1"/>
</dbReference>
<evidence type="ECO:0000256" key="7">
    <source>
        <dbReference type="SAM" id="Phobius"/>
    </source>
</evidence>
<dbReference type="PANTHER" id="PTHR34220:SF7">
    <property type="entry name" value="SENSOR HISTIDINE KINASE YPDA"/>
    <property type="match status" value="1"/>
</dbReference>
<proteinExistence type="predicted"/>
<dbReference type="InterPro" id="IPR003660">
    <property type="entry name" value="HAMP_dom"/>
</dbReference>
<dbReference type="SUPFAM" id="SSF55874">
    <property type="entry name" value="ATPase domain of HSP90 chaperone/DNA topoisomerase II/histidine kinase"/>
    <property type="match status" value="1"/>
</dbReference>
<evidence type="ECO:0000256" key="3">
    <source>
        <dbReference type="ARBA" id="ARBA00022553"/>
    </source>
</evidence>
<evidence type="ECO:0000256" key="1">
    <source>
        <dbReference type="ARBA" id="ARBA00004651"/>
    </source>
</evidence>
<dbReference type="GO" id="GO:0000155">
    <property type="term" value="F:phosphorelay sensor kinase activity"/>
    <property type="evidence" value="ECO:0007669"/>
    <property type="project" value="InterPro"/>
</dbReference>
<dbReference type="PANTHER" id="PTHR34220">
    <property type="entry name" value="SENSOR HISTIDINE KINASE YPDA"/>
    <property type="match status" value="1"/>
</dbReference>
<dbReference type="AlphaFoldDB" id="A0A917DMF4"/>
<dbReference type="Gene3D" id="3.30.565.10">
    <property type="entry name" value="Histidine kinase-like ATPase, C-terminal domain"/>
    <property type="match status" value="1"/>
</dbReference>
<dbReference type="Pfam" id="PF06580">
    <property type="entry name" value="His_kinase"/>
    <property type="match status" value="1"/>
</dbReference>
<evidence type="ECO:0000313" key="10">
    <source>
        <dbReference type="Proteomes" id="UP000612456"/>
    </source>
</evidence>
<comment type="caution">
    <text evidence="9">The sequence shown here is derived from an EMBL/GenBank/DDBJ whole genome shotgun (WGS) entry which is preliminary data.</text>
</comment>
<evidence type="ECO:0000256" key="4">
    <source>
        <dbReference type="ARBA" id="ARBA00022679"/>
    </source>
</evidence>
<dbReference type="CDD" id="cd06225">
    <property type="entry name" value="HAMP"/>
    <property type="match status" value="1"/>
</dbReference>
<accession>A0A917DMF4</accession>
<dbReference type="Gene3D" id="6.10.340.10">
    <property type="match status" value="1"/>
</dbReference>
<gene>
    <name evidence="9" type="ORF">GCM10010911_02560</name>
</gene>
<evidence type="ECO:0000256" key="6">
    <source>
        <dbReference type="ARBA" id="ARBA00023136"/>
    </source>
</evidence>
<organism evidence="9 10">
    <name type="scientific">Paenibacillus nasutitermitis</name>
    <dbReference type="NCBI Taxonomy" id="1652958"/>
    <lineage>
        <taxon>Bacteria</taxon>
        <taxon>Bacillati</taxon>
        <taxon>Bacillota</taxon>
        <taxon>Bacilli</taxon>
        <taxon>Bacillales</taxon>
        <taxon>Paenibacillaceae</taxon>
        <taxon>Paenibacillus</taxon>
    </lineage>
</organism>
<reference evidence="9" key="2">
    <citation type="submission" date="2020-09" db="EMBL/GenBank/DDBJ databases">
        <authorList>
            <person name="Sun Q."/>
            <person name="Zhou Y."/>
        </authorList>
    </citation>
    <scope>NUCLEOTIDE SEQUENCE</scope>
    <source>
        <strain evidence="9">CGMCC 1.15178</strain>
    </source>
</reference>
<keyword evidence="3" id="KW-0597">Phosphoprotein</keyword>
<keyword evidence="7" id="KW-0812">Transmembrane</keyword>
<dbReference type="Proteomes" id="UP000612456">
    <property type="component" value="Unassembled WGS sequence"/>
</dbReference>
<keyword evidence="2" id="KW-1003">Cell membrane</keyword>
<dbReference type="InterPro" id="IPR003594">
    <property type="entry name" value="HATPase_dom"/>
</dbReference>
<dbReference type="InterPro" id="IPR010559">
    <property type="entry name" value="Sig_transdc_His_kin_internal"/>
</dbReference>
<dbReference type="Pfam" id="PF00672">
    <property type="entry name" value="HAMP"/>
    <property type="match status" value="1"/>
</dbReference>
<evidence type="ECO:0000259" key="8">
    <source>
        <dbReference type="PROSITE" id="PS50885"/>
    </source>
</evidence>
<protein>
    <recommendedName>
        <fullName evidence="8">HAMP domain-containing protein</fullName>
    </recommendedName>
</protein>
<evidence type="ECO:0000313" key="9">
    <source>
        <dbReference type="EMBL" id="GGD48525.1"/>
    </source>
</evidence>
<dbReference type="InterPro" id="IPR036890">
    <property type="entry name" value="HATPase_C_sf"/>
</dbReference>
<name>A0A917DMF4_9BACL</name>
<feature type="transmembrane region" description="Helical" evidence="7">
    <location>
        <begin position="294"/>
        <end position="317"/>
    </location>
</feature>
<dbReference type="InterPro" id="IPR050640">
    <property type="entry name" value="Bact_2-comp_sensor_kinase"/>
</dbReference>
<keyword evidence="10" id="KW-1185">Reference proteome</keyword>
<reference evidence="9" key="1">
    <citation type="journal article" date="2014" name="Int. J. Syst. Evol. Microbiol.">
        <title>Complete genome sequence of Corynebacterium casei LMG S-19264T (=DSM 44701T), isolated from a smear-ripened cheese.</title>
        <authorList>
            <consortium name="US DOE Joint Genome Institute (JGI-PGF)"/>
            <person name="Walter F."/>
            <person name="Albersmeier A."/>
            <person name="Kalinowski J."/>
            <person name="Ruckert C."/>
        </authorList>
    </citation>
    <scope>NUCLEOTIDE SEQUENCE</scope>
    <source>
        <strain evidence="9">CGMCC 1.15178</strain>
    </source>
</reference>
<keyword evidence="6 7" id="KW-0472">Membrane</keyword>
<dbReference type="SMART" id="SM00304">
    <property type="entry name" value="HAMP"/>
    <property type="match status" value="1"/>
</dbReference>
<dbReference type="GO" id="GO:0005886">
    <property type="term" value="C:plasma membrane"/>
    <property type="evidence" value="ECO:0007669"/>
    <property type="project" value="UniProtKB-SubCell"/>
</dbReference>
<keyword evidence="5" id="KW-0418">Kinase</keyword>
<dbReference type="SUPFAM" id="SSF158472">
    <property type="entry name" value="HAMP domain-like"/>
    <property type="match status" value="1"/>
</dbReference>
<comment type="subcellular location">
    <subcellularLocation>
        <location evidence="1">Cell membrane</location>
        <topology evidence="1">Multi-pass membrane protein</topology>
    </subcellularLocation>
</comment>
<dbReference type="Pfam" id="PF02518">
    <property type="entry name" value="HATPase_c"/>
    <property type="match status" value="1"/>
</dbReference>
<evidence type="ECO:0000256" key="2">
    <source>
        <dbReference type="ARBA" id="ARBA00022475"/>
    </source>
</evidence>
<dbReference type="EMBL" id="BMHP01000001">
    <property type="protein sequence ID" value="GGD48525.1"/>
    <property type="molecule type" value="Genomic_DNA"/>
</dbReference>
<evidence type="ECO:0000256" key="5">
    <source>
        <dbReference type="ARBA" id="ARBA00022777"/>
    </source>
</evidence>
<feature type="domain" description="HAMP" evidence="8">
    <location>
        <begin position="315"/>
        <end position="367"/>
    </location>
</feature>
<keyword evidence="7" id="KW-1133">Transmembrane helix</keyword>
<feature type="transmembrane region" description="Helical" evidence="7">
    <location>
        <begin position="12"/>
        <end position="32"/>
    </location>
</feature>
<keyword evidence="4" id="KW-0808">Transferase</keyword>
<sequence>MNIWNRISSLSIYPKLVLAFLVVLSPMYLISWRMNDAGSSTVEKEITQSLLSRASLYMNMLEFDLSRVITLLQEYVNDEDLLKLSSSAEVMSEIEKMQAQLGLKKRLDILKHSSKFVENASAFIPSMNRTISANDRIFTAFNEDQFQSLHRPTNRFESPFLVWQNRIFISLPYPDPAVSNNQKPMFMLTVEISMNELSDVLKEFTTEGGGAVLAGEEKSWTVSGIRNEADATMLQEADMNHEGKNPDEAQIRSLTLKNDPYIVVSKRSPKLGMTLFMYLPSKSVTASLNSYRSWFYMLSIASIFIVLLFSYSIYLIIHQPLKKLVRSFRRIEQGHFNLEVNYPLKDEFGYLYGQFNGMVKRLDVLVHEVYEQQYRARTAELRHLQSQINPHFLYNSYFILYRMAMLKDHDNVIYFTRHLGEYFEFITRDGAEQVPLENEVKHARTYAEIQSVRFGNRIQVEFDELPEGAASYVVPRLILQPLIENCYNHGMEQKRKGGWIRVQFECQPNKIMIVVEDNGGDMDEDKLRDLQSKLHQDDSVDEHTGLLNVHRRIQIRYGGQGGLLLAVGEERGLKVTMILPGEGGMTA</sequence>